<protein>
    <submittedName>
        <fullName evidence="1">Uncharacterized protein</fullName>
    </submittedName>
</protein>
<name>A0A2V3IQE8_9FLOR</name>
<keyword evidence="2" id="KW-1185">Reference proteome</keyword>
<evidence type="ECO:0000313" key="1">
    <source>
        <dbReference type="EMBL" id="PXF44284.1"/>
    </source>
</evidence>
<dbReference type="AlphaFoldDB" id="A0A2V3IQE8"/>
<organism evidence="1 2">
    <name type="scientific">Gracilariopsis chorda</name>
    <dbReference type="NCBI Taxonomy" id="448386"/>
    <lineage>
        <taxon>Eukaryota</taxon>
        <taxon>Rhodophyta</taxon>
        <taxon>Florideophyceae</taxon>
        <taxon>Rhodymeniophycidae</taxon>
        <taxon>Gracilariales</taxon>
        <taxon>Gracilariaceae</taxon>
        <taxon>Gracilariopsis</taxon>
    </lineage>
</organism>
<evidence type="ECO:0000313" key="2">
    <source>
        <dbReference type="Proteomes" id="UP000247409"/>
    </source>
</evidence>
<gene>
    <name evidence="1" type="ORF">BWQ96_05988</name>
</gene>
<dbReference type="Proteomes" id="UP000247409">
    <property type="component" value="Unassembled WGS sequence"/>
</dbReference>
<comment type="caution">
    <text evidence="1">The sequence shown here is derived from an EMBL/GenBank/DDBJ whole genome shotgun (WGS) entry which is preliminary data.</text>
</comment>
<dbReference type="EMBL" id="NBIV01000096">
    <property type="protein sequence ID" value="PXF44284.1"/>
    <property type="molecule type" value="Genomic_DNA"/>
</dbReference>
<sequence>MSAAISGVEDVEAFLIQREGGKSV</sequence>
<reference evidence="1 2" key="1">
    <citation type="journal article" date="2018" name="Mol. Biol. Evol.">
        <title>Analysis of the draft genome of the red seaweed Gracilariopsis chorda provides insights into genome size evolution in Rhodophyta.</title>
        <authorList>
            <person name="Lee J."/>
            <person name="Yang E.C."/>
            <person name="Graf L."/>
            <person name="Yang J.H."/>
            <person name="Qiu H."/>
            <person name="Zel Zion U."/>
            <person name="Chan C.X."/>
            <person name="Stephens T.G."/>
            <person name="Weber A.P.M."/>
            <person name="Boo G.H."/>
            <person name="Boo S.M."/>
            <person name="Kim K.M."/>
            <person name="Shin Y."/>
            <person name="Jung M."/>
            <person name="Lee S.J."/>
            <person name="Yim H.S."/>
            <person name="Lee J.H."/>
            <person name="Bhattacharya D."/>
            <person name="Yoon H.S."/>
        </authorList>
    </citation>
    <scope>NUCLEOTIDE SEQUENCE [LARGE SCALE GENOMIC DNA]</scope>
    <source>
        <strain evidence="1 2">SKKU-2015</strain>
        <tissue evidence="1">Whole body</tissue>
    </source>
</reference>
<accession>A0A2V3IQE8</accession>
<proteinExistence type="predicted"/>